<dbReference type="SUPFAM" id="SSF52402">
    <property type="entry name" value="Adenine nucleotide alpha hydrolases-like"/>
    <property type="match status" value="1"/>
</dbReference>
<keyword evidence="6" id="KW-0028">Amino-acid biosynthesis</keyword>
<protein>
    <recommendedName>
        <fullName evidence="3">asparagine synthase (glutamine-hydrolyzing)</fullName>
        <ecNumber evidence="3">6.3.5.4</ecNumber>
    </recommendedName>
</protein>
<dbReference type="Gene3D" id="3.60.20.10">
    <property type="entry name" value="Glutamine Phosphoribosylpyrophosphate, subunit 1, domain 1"/>
    <property type="match status" value="1"/>
</dbReference>
<dbReference type="PANTHER" id="PTHR43284">
    <property type="entry name" value="ASPARAGINE SYNTHETASE (GLUTAMINE-HYDROLYZING)"/>
    <property type="match status" value="1"/>
</dbReference>
<evidence type="ECO:0000256" key="4">
    <source>
        <dbReference type="ARBA" id="ARBA00022741"/>
    </source>
</evidence>
<evidence type="ECO:0000259" key="10">
    <source>
        <dbReference type="Pfam" id="PF13537"/>
    </source>
</evidence>
<comment type="catalytic activity">
    <reaction evidence="7">
        <text>L-aspartate + L-glutamine + ATP + H2O = L-asparagine + L-glutamate + AMP + diphosphate + H(+)</text>
        <dbReference type="Rhea" id="RHEA:12228"/>
        <dbReference type="ChEBI" id="CHEBI:15377"/>
        <dbReference type="ChEBI" id="CHEBI:15378"/>
        <dbReference type="ChEBI" id="CHEBI:29985"/>
        <dbReference type="ChEBI" id="CHEBI:29991"/>
        <dbReference type="ChEBI" id="CHEBI:30616"/>
        <dbReference type="ChEBI" id="CHEBI:33019"/>
        <dbReference type="ChEBI" id="CHEBI:58048"/>
        <dbReference type="ChEBI" id="CHEBI:58359"/>
        <dbReference type="ChEBI" id="CHEBI:456215"/>
        <dbReference type="EC" id="6.3.5.4"/>
    </reaction>
</comment>
<sequence>MTKFYGLYSLRHELNPDHHLSRVGATSDWSRTGHEIWQEGPILFYSRLLRINPHDAFELQPLVTEDFVLVGQIRLDDRYRLGQDLGVNYDQLSQLSDSQLFLQAWQNWGQNCVDYLYGDWACGIWDRHRQSLWLGRDAGGNRGLYYWHNSQWLIFSNSLKTLLAHPFVPKQPNAYQIARQLALVMDPSQEGATAYAEIRRLPVGNAIRCHDAKVELYTWWRPENLSELDWADDEDYYQAFRELYRTAVSDRLSSSHGPVGLMFSSGLDSGSIASLAAPILKKQNETLQAYTSVPQFQPDGASRRRLGDETGLAQACAAYIGDINFIPVFSTESSIIYSLEKLLEIHDRPGHAAVNYYWILDILTIAQAQGIKVMLTGQGGNATVSFNGSGTLWPYLLHREWQRFLTEFCQSRVGTWQTLKGQILRPLVQPFLEILAHLKTLNQAPWGNDALIGPELVAEVNLWARMEAMGYHRILGASQAISRERIKQFRLGGLGGIGEIWMELGAAHHMDVRDPTRDRRIIEFCWRVPDRIFWAKGLQRGLIRQGMAGSLPKMVLHSKRKGLQAADIGYRVWAQRDAISTTLDKLEAHSLAQAWLDIPKMRLTLAELATGITPAKTVRVSSLLRGIGVGLFLMRF</sequence>
<evidence type="ECO:0000256" key="1">
    <source>
        <dbReference type="ARBA" id="ARBA00005187"/>
    </source>
</evidence>
<dbReference type="InterPro" id="IPR029055">
    <property type="entry name" value="Ntn_hydrolases_N"/>
</dbReference>
<gene>
    <name evidence="11" type="ORF">RIF25_12430</name>
</gene>
<dbReference type="Pfam" id="PF13537">
    <property type="entry name" value="GATase_7"/>
    <property type="match status" value="1"/>
</dbReference>
<dbReference type="EMBL" id="JAVMIP010000014">
    <property type="protein sequence ID" value="MDS3861612.1"/>
    <property type="molecule type" value="Genomic_DNA"/>
</dbReference>
<organism evidence="11 12">
    <name type="scientific">Pseudocalidococcus azoricus BACA0444</name>
    <dbReference type="NCBI Taxonomy" id="2918990"/>
    <lineage>
        <taxon>Bacteria</taxon>
        <taxon>Bacillati</taxon>
        <taxon>Cyanobacteriota</taxon>
        <taxon>Cyanophyceae</taxon>
        <taxon>Acaryochloridales</taxon>
        <taxon>Thermosynechococcaceae</taxon>
        <taxon>Pseudocalidococcus</taxon>
        <taxon>Pseudocalidococcus azoricus</taxon>
    </lineage>
</organism>
<evidence type="ECO:0000256" key="7">
    <source>
        <dbReference type="ARBA" id="ARBA00048741"/>
    </source>
</evidence>
<evidence type="ECO:0000256" key="6">
    <source>
        <dbReference type="ARBA" id="ARBA00022888"/>
    </source>
</evidence>
<proteinExistence type="inferred from homology"/>
<keyword evidence="12" id="KW-1185">Reference proteome</keyword>
<accession>A0AAE4K062</accession>
<dbReference type="PANTHER" id="PTHR43284:SF1">
    <property type="entry name" value="ASPARAGINE SYNTHETASE"/>
    <property type="match status" value="1"/>
</dbReference>
<dbReference type="AlphaFoldDB" id="A0AAE4K062"/>
<dbReference type="EC" id="6.3.5.4" evidence="3"/>
<dbReference type="Gene3D" id="3.40.50.620">
    <property type="entry name" value="HUPs"/>
    <property type="match status" value="2"/>
</dbReference>
<dbReference type="InterPro" id="IPR014729">
    <property type="entry name" value="Rossmann-like_a/b/a_fold"/>
</dbReference>
<feature type="domain" description="Glutamine amidotransferase type-2" evidence="10">
    <location>
        <begin position="58"/>
        <end position="164"/>
    </location>
</feature>
<dbReference type="RefSeq" id="WP_322878848.1">
    <property type="nucleotide sequence ID" value="NZ_JAVMIP010000014.1"/>
</dbReference>
<evidence type="ECO:0000313" key="12">
    <source>
        <dbReference type="Proteomes" id="UP001268256"/>
    </source>
</evidence>
<evidence type="ECO:0000256" key="5">
    <source>
        <dbReference type="ARBA" id="ARBA00022840"/>
    </source>
</evidence>
<name>A0AAE4K062_9CYAN</name>
<dbReference type="GO" id="GO:0006529">
    <property type="term" value="P:asparagine biosynthetic process"/>
    <property type="evidence" value="ECO:0007669"/>
    <property type="project" value="UniProtKB-KW"/>
</dbReference>
<feature type="domain" description="Asparagine synthetase" evidence="9">
    <location>
        <begin position="240"/>
        <end position="588"/>
    </location>
</feature>
<comment type="caution">
    <text evidence="11">The sequence shown here is derived from an EMBL/GenBank/DDBJ whole genome shotgun (WGS) entry which is preliminary data.</text>
</comment>
<evidence type="ECO:0000256" key="3">
    <source>
        <dbReference type="ARBA" id="ARBA00012737"/>
    </source>
</evidence>
<comment type="similarity">
    <text evidence="2">Belongs to the asparagine synthetase family.</text>
</comment>
<evidence type="ECO:0000259" key="9">
    <source>
        <dbReference type="Pfam" id="PF00733"/>
    </source>
</evidence>
<dbReference type="SUPFAM" id="SSF56235">
    <property type="entry name" value="N-terminal nucleophile aminohydrolases (Ntn hydrolases)"/>
    <property type="match status" value="1"/>
</dbReference>
<dbReference type="Pfam" id="PF00733">
    <property type="entry name" value="Asn_synthase"/>
    <property type="match status" value="1"/>
</dbReference>
<dbReference type="Proteomes" id="UP001268256">
    <property type="component" value="Unassembled WGS sequence"/>
</dbReference>
<keyword evidence="6" id="KW-0061">Asparagine biosynthesis</keyword>
<evidence type="ECO:0000256" key="8">
    <source>
        <dbReference type="PIRSR" id="PIRSR001589-2"/>
    </source>
</evidence>
<evidence type="ECO:0000313" key="11">
    <source>
        <dbReference type="EMBL" id="MDS3861612.1"/>
    </source>
</evidence>
<reference evidence="12" key="1">
    <citation type="submission" date="2023-07" db="EMBL/GenBank/DDBJ databases">
        <authorList>
            <person name="Luz R."/>
            <person name="Cordeiro R."/>
            <person name="Fonseca A."/>
            <person name="Goncalves V."/>
        </authorList>
    </citation>
    <scope>NUCLEOTIDE SEQUENCE [LARGE SCALE GENOMIC DNA]</scope>
    <source>
        <strain evidence="12">BACA0444</strain>
    </source>
</reference>
<keyword evidence="5 8" id="KW-0067">ATP-binding</keyword>
<comment type="pathway">
    <text evidence="1">Amino-acid biosynthesis; L-asparagine biosynthesis; L-asparagine from L-aspartate (L-Gln route): step 1/1.</text>
</comment>
<dbReference type="PIRSF" id="PIRSF001589">
    <property type="entry name" value="Asn_synthetase_glu-h"/>
    <property type="match status" value="1"/>
</dbReference>
<dbReference type="GO" id="GO:0004066">
    <property type="term" value="F:asparagine synthase (glutamine-hydrolyzing) activity"/>
    <property type="evidence" value="ECO:0007669"/>
    <property type="project" value="UniProtKB-EC"/>
</dbReference>
<keyword evidence="4 8" id="KW-0547">Nucleotide-binding</keyword>
<evidence type="ECO:0000256" key="2">
    <source>
        <dbReference type="ARBA" id="ARBA00005752"/>
    </source>
</evidence>
<feature type="binding site" evidence="8">
    <location>
        <position position="97"/>
    </location>
    <ligand>
        <name>L-glutamine</name>
        <dbReference type="ChEBI" id="CHEBI:58359"/>
    </ligand>
</feature>
<dbReference type="InterPro" id="IPR006426">
    <property type="entry name" value="Asn_synth_AEB"/>
</dbReference>
<dbReference type="GO" id="GO:0005524">
    <property type="term" value="F:ATP binding"/>
    <property type="evidence" value="ECO:0007669"/>
    <property type="project" value="UniProtKB-KW"/>
</dbReference>
<dbReference type="InterPro" id="IPR051786">
    <property type="entry name" value="ASN_synthetase/amidase"/>
</dbReference>
<dbReference type="InterPro" id="IPR001962">
    <property type="entry name" value="Asn_synthase"/>
</dbReference>
<dbReference type="InterPro" id="IPR017932">
    <property type="entry name" value="GATase_2_dom"/>
</dbReference>